<proteinExistence type="predicted"/>
<name>A0ACB7PFK1_9PEZI</name>
<evidence type="ECO:0000313" key="2">
    <source>
        <dbReference type="Proteomes" id="UP000724584"/>
    </source>
</evidence>
<gene>
    <name evidence="1" type="ORF">F5144DRAFT_559875</name>
</gene>
<reference evidence="1 2" key="1">
    <citation type="journal article" date="2021" name="Nat. Commun.">
        <title>Genetic determinants of endophytism in the Arabidopsis root mycobiome.</title>
        <authorList>
            <person name="Mesny F."/>
            <person name="Miyauchi S."/>
            <person name="Thiergart T."/>
            <person name="Pickel B."/>
            <person name="Atanasova L."/>
            <person name="Karlsson M."/>
            <person name="Huettel B."/>
            <person name="Barry K.W."/>
            <person name="Haridas S."/>
            <person name="Chen C."/>
            <person name="Bauer D."/>
            <person name="Andreopoulos W."/>
            <person name="Pangilinan J."/>
            <person name="LaButti K."/>
            <person name="Riley R."/>
            <person name="Lipzen A."/>
            <person name="Clum A."/>
            <person name="Drula E."/>
            <person name="Henrissat B."/>
            <person name="Kohler A."/>
            <person name="Grigoriev I.V."/>
            <person name="Martin F.M."/>
            <person name="Hacquard S."/>
        </authorList>
    </citation>
    <scope>NUCLEOTIDE SEQUENCE [LARGE SCALE GENOMIC DNA]</scope>
    <source>
        <strain evidence="1 2">MPI-SDFR-AT-0079</strain>
    </source>
</reference>
<sequence>MAQPSSSPGVASFEGLRAWVDDPTTIPGPAPYFLAAAFALAAIFLFQGRKSASSNIPHLNPRKLHELTDIRSKKEFLFGSRSMLSNWFRDHPDKPARVIGDAGEVTILPPHLTNEIRNDPRLSFSRWVFNTFHAHLPGFEGFREGSRESHIVQDVIVKDLTKYLNKVTEPLAEETALVVEEQYPTSSDRAWTTAPLRETLLRVVSRVSSRVFLGEELCRNRDWLRVTREYTVDGFRAADELRLWPAPLRFLVHWFMPSCARARADVREARRVLNGVISKRRAQKQRGEKVEFDDAIEWFEREAKGRAYDPAVVQLTLSFAAIHTTTDLITQVMTDLCRNPEIIDEVRQEMVQALSEGGWKKTSLYNMKLLDSVIKESLRIKPTGIVSLRRMTSAPMHFSDGTSVPANTTIAVSAQNMWNPTIYPNPEQWDGRRFLRMRETAGQENASQLVTTSPEHLGFGHGKHACPGRFFASNEAKVVLIHLLLKYDWRLPEGAPTPRVLHYGFSLRADPTVKLEYRRRTPEIEI</sequence>
<dbReference type="EMBL" id="JAGIZQ010000002">
    <property type="protein sequence ID" value="KAH6640285.1"/>
    <property type="molecule type" value="Genomic_DNA"/>
</dbReference>
<keyword evidence="2" id="KW-1185">Reference proteome</keyword>
<evidence type="ECO:0000313" key="1">
    <source>
        <dbReference type="EMBL" id="KAH6640285.1"/>
    </source>
</evidence>
<organism evidence="1 2">
    <name type="scientific">Chaetomium tenue</name>
    <dbReference type="NCBI Taxonomy" id="1854479"/>
    <lineage>
        <taxon>Eukaryota</taxon>
        <taxon>Fungi</taxon>
        <taxon>Dikarya</taxon>
        <taxon>Ascomycota</taxon>
        <taxon>Pezizomycotina</taxon>
        <taxon>Sordariomycetes</taxon>
        <taxon>Sordariomycetidae</taxon>
        <taxon>Sordariales</taxon>
        <taxon>Chaetomiaceae</taxon>
        <taxon>Chaetomium</taxon>
    </lineage>
</organism>
<protein>
    <submittedName>
        <fullName evidence="1">Cytochrome P450</fullName>
    </submittedName>
</protein>
<accession>A0ACB7PFK1</accession>
<dbReference type="Proteomes" id="UP000724584">
    <property type="component" value="Unassembled WGS sequence"/>
</dbReference>
<comment type="caution">
    <text evidence="1">The sequence shown here is derived from an EMBL/GenBank/DDBJ whole genome shotgun (WGS) entry which is preliminary data.</text>
</comment>